<organism evidence="2 3">
    <name type="scientific">Marinospirillum alkalitolerans</name>
    <dbReference type="NCBI Taxonomy" id="3123374"/>
    <lineage>
        <taxon>Bacteria</taxon>
        <taxon>Pseudomonadati</taxon>
        <taxon>Pseudomonadota</taxon>
        <taxon>Gammaproteobacteria</taxon>
        <taxon>Oceanospirillales</taxon>
        <taxon>Oceanospirillaceae</taxon>
        <taxon>Marinospirillum</taxon>
    </lineage>
</organism>
<evidence type="ECO:0000313" key="2">
    <source>
        <dbReference type="EMBL" id="MFK7161775.1"/>
    </source>
</evidence>
<evidence type="ECO:0000259" key="1">
    <source>
        <dbReference type="Pfam" id="PF02464"/>
    </source>
</evidence>
<evidence type="ECO:0000313" key="3">
    <source>
        <dbReference type="Proteomes" id="UP001621714"/>
    </source>
</evidence>
<feature type="domain" description="CinA C-terminal" evidence="1">
    <location>
        <begin position="7"/>
        <end position="153"/>
    </location>
</feature>
<dbReference type="InterPro" id="IPR036653">
    <property type="entry name" value="CinA-like_C"/>
</dbReference>
<gene>
    <name evidence="2" type="ORF">V6U78_12090</name>
</gene>
<protein>
    <submittedName>
        <fullName evidence="2">CinA family protein</fullName>
    </submittedName>
</protein>
<dbReference type="Gene3D" id="3.90.950.20">
    <property type="entry name" value="CinA-like"/>
    <property type="match status" value="1"/>
</dbReference>
<dbReference type="InterPro" id="IPR008136">
    <property type="entry name" value="CinA_C"/>
</dbReference>
<accession>A0ABW8PZQ4</accession>
<dbReference type="NCBIfam" id="TIGR00199">
    <property type="entry name" value="PncC_domain"/>
    <property type="match status" value="1"/>
</dbReference>
<dbReference type="Proteomes" id="UP001621714">
    <property type="component" value="Unassembled WGS sequence"/>
</dbReference>
<name>A0ABW8PZQ4_9GAMM</name>
<sequence>MTRQQQVARLAELLVERQQKVVTAESCTGGGVAQALTEQPGSSAWFESGWVTYSNAAKMRCLGVDAVVLERDGAVSESVVKAMVAGACRAAGADWGLATSGIAGPDGGTPEKPVGLVWLAWGNAQQQQALSCRFSGSRHAIREASIDQLLAIFIAELEADASEAN</sequence>
<dbReference type="EMBL" id="JBANFI010000009">
    <property type="protein sequence ID" value="MFK7161775.1"/>
    <property type="molecule type" value="Genomic_DNA"/>
</dbReference>
<dbReference type="SUPFAM" id="SSF142433">
    <property type="entry name" value="CinA-like"/>
    <property type="match status" value="1"/>
</dbReference>
<dbReference type="Pfam" id="PF02464">
    <property type="entry name" value="CinA"/>
    <property type="match status" value="1"/>
</dbReference>
<comment type="caution">
    <text evidence="2">The sequence shown here is derived from an EMBL/GenBank/DDBJ whole genome shotgun (WGS) entry which is preliminary data.</text>
</comment>
<reference evidence="2 3" key="1">
    <citation type="submission" date="2024-02" db="EMBL/GenBank/DDBJ databases">
        <title>Marinospirillum sp. MEB 164 isolated from Lonar lake sediment.</title>
        <authorList>
            <person name="Joshi A."/>
            <person name="Thite S."/>
        </authorList>
    </citation>
    <scope>NUCLEOTIDE SEQUENCE [LARGE SCALE GENOMIC DNA]</scope>
    <source>
        <strain evidence="2 3">MEB164</strain>
    </source>
</reference>
<dbReference type="RefSeq" id="WP_405341258.1">
    <property type="nucleotide sequence ID" value="NZ_JBANFI010000009.1"/>
</dbReference>
<keyword evidence="3" id="KW-1185">Reference proteome</keyword>
<proteinExistence type="predicted"/>